<sequence>MRSVFGMQSRILELVEQLAYVVNKDGSEPVITPEMDVRLMTVGVRRKGVLVDRLSLLAVAPKTRLCALDNVTRASNLRKGGEPRSRGLAFSVTNERRGYQRLEAESVDDEGEDFGFDVLRDCVRFRTFLHEGKPAPHTERMLAAGLKRMFRAVTVADWEDSDKAKRIWEDVFGQPELDPRHPHQSAHQSGHQSSHHESDQGELEVCFSRELTEGEWIELSPNVPESWRDAAAALLPKSLLEPRPMFEAEASDSAFRLMLGETGWIEPPTVTPMSQRSRWTKWAHAAKWGTGVFLTLSVGFGLVKAVEMFVDGWSGPSPSTPPSTSPSAPPRNLTDTYRLTTEDLVLLERPIEECEPFTPVPVILRWAPAPDVCSGGGGHMVCRMKAGHGNPKRNICYRFGLDQGHTFRSIWQAFIESPLATYCGPVCNSKRELETLNQQIIDILGTNHTLSTLDISNLDISNLDISTPDTVTTTSTPPVSWPMLPWIRREVLRGPKINNLHPSSFGSQAESILANYPLHQDCSGNCTECSTESFKHLTERDCTCDFAVAVCQSRDRNGVVKTTSRVAGFKTGMLNVVRKVPTFDENTQFSHDCAHACHSADQS</sequence>
<organism evidence="2 3">
    <name type="scientific">Gregarina niphandrodes</name>
    <name type="common">Septate eugregarine</name>
    <dbReference type="NCBI Taxonomy" id="110365"/>
    <lineage>
        <taxon>Eukaryota</taxon>
        <taxon>Sar</taxon>
        <taxon>Alveolata</taxon>
        <taxon>Apicomplexa</taxon>
        <taxon>Conoidasida</taxon>
        <taxon>Gregarinasina</taxon>
        <taxon>Eugregarinorida</taxon>
        <taxon>Gregarinidae</taxon>
        <taxon>Gregarina</taxon>
    </lineage>
</organism>
<evidence type="ECO:0000313" key="2">
    <source>
        <dbReference type="EMBL" id="EZG43368.1"/>
    </source>
</evidence>
<keyword evidence="3" id="KW-1185">Reference proteome</keyword>
<dbReference type="RefSeq" id="XP_011134654.1">
    <property type="nucleotide sequence ID" value="XM_011136352.1"/>
</dbReference>
<evidence type="ECO:0000313" key="3">
    <source>
        <dbReference type="Proteomes" id="UP000019763"/>
    </source>
</evidence>
<comment type="caution">
    <text evidence="2">The sequence shown here is derived from an EMBL/GenBank/DDBJ whole genome shotgun (WGS) entry which is preliminary data.</text>
</comment>
<dbReference type="GeneID" id="22915944"/>
<accession>A0A023AY63</accession>
<dbReference type="EMBL" id="AFNH02001320">
    <property type="protein sequence ID" value="EZG43368.1"/>
    <property type="molecule type" value="Genomic_DNA"/>
</dbReference>
<feature type="compositionally biased region" description="Pro residues" evidence="1">
    <location>
        <begin position="318"/>
        <end position="329"/>
    </location>
</feature>
<dbReference type="Proteomes" id="UP000019763">
    <property type="component" value="Unassembled WGS sequence"/>
</dbReference>
<proteinExistence type="predicted"/>
<dbReference type="VEuPathDB" id="CryptoDB:GNI_175430"/>
<reference evidence="2" key="1">
    <citation type="submission" date="2013-12" db="EMBL/GenBank/DDBJ databases">
        <authorList>
            <person name="Omoto C.K."/>
            <person name="Sibley D."/>
            <person name="Venepally P."/>
            <person name="Hadjithomas M."/>
            <person name="Karamycheva S."/>
            <person name="Brunk B."/>
            <person name="Roos D."/>
            <person name="Caler E."/>
            <person name="Lorenzi H."/>
        </authorList>
    </citation>
    <scope>NUCLEOTIDE SEQUENCE</scope>
</reference>
<protein>
    <submittedName>
        <fullName evidence="2">Uncharacterized protein</fullName>
    </submittedName>
</protein>
<feature type="region of interest" description="Disordered" evidence="1">
    <location>
        <begin position="314"/>
        <end position="333"/>
    </location>
</feature>
<feature type="region of interest" description="Disordered" evidence="1">
    <location>
        <begin position="174"/>
        <end position="202"/>
    </location>
</feature>
<dbReference type="AlphaFoldDB" id="A0A023AY63"/>
<gene>
    <name evidence="2" type="ORF">GNI_175430</name>
</gene>
<evidence type="ECO:0000256" key="1">
    <source>
        <dbReference type="SAM" id="MobiDB-lite"/>
    </source>
</evidence>
<name>A0A023AY63_GRENI</name>